<dbReference type="InterPro" id="IPR036388">
    <property type="entry name" value="WH-like_DNA-bd_sf"/>
</dbReference>
<feature type="compositionally biased region" description="Gly residues" evidence="3">
    <location>
        <begin position="187"/>
        <end position="197"/>
    </location>
</feature>
<dbReference type="PROSITE" id="PS51000">
    <property type="entry name" value="HTH_DEOR_2"/>
    <property type="match status" value="1"/>
</dbReference>
<organism evidence="5 6">
    <name type="scientific">Nonomuraea maheshkhaliensis</name>
    <dbReference type="NCBI Taxonomy" id="419590"/>
    <lineage>
        <taxon>Bacteria</taxon>
        <taxon>Bacillati</taxon>
        <taxon>Actinomycetota</taxon>
        <taxon>Actinomycetes</taxon>
        <taxon>Streptosporangiales</taxon>
        <taxon>Streptosporangiaceae</taxon>
        <taxon>Nonomuraea</taxon>
    </lineage>
</organism>
<proteinExistence type="predicted"/>
<dbReference type="PIRSF" id="PIRSF016838">
    <property type="entry name" value="PafC"/>
    <property type="match status" value="1"/>
</dbReference>
<dbReference type="PANTHER" id="PTHR34580:SF1">
    <property type="entry name" value="PROTEIN PAFC"/>
    <property type="match status" value="1"/>
</dbReference>
<evidence type="ECO:0000256" key="2">
    <source>
        <dbReference type="ARBA" id="ARBA00023163"/>
    </source>
</evidence>
<feature type="region of interest" description="Disordered" evidence="3">
    <location>
        <begin position="156"/>
        <end position="205"/>
    </location>
</feature>
<dbReference type="Gene3D" id="1.10.10.10">
    <property type="entry name" value="Winged helix-like DNA-binding domain superfamily/Winged helix DNA-binding domain"/>
    <property type="match status" value="1"/>
</dbReference>
<dbReference type="RefSeq" id="WP_346102707.1">
    <property type="nucleotide sequence ID" value="NZ_BAAAMU010000008.1"/>
</dbReference>
<dbReference type="InterPro" id="IPR028349">
    <property type="entry name" value="PafC-like"/>
</dbReference>
<evidence type="ECO:0000313" key="6">
    <source>
        <dbReference type="Proteomes" id="UP001500064"/>
    </source>
</evidence>
<evidence type="ECO:0000256" key="3">
    <source>
        <dbReference type="SAM" id="MobiDB-lite"/>
    </source>
</evidence>
<dbReference type="InterPro" id="IPR051534">
    <property type="entry name" value="CBASS_pafABC_assoc_protein"/>
</dbReference>
<dbReference type="Pfam" id="PF08279">
    <property type="entry name" value="HTH_11"/>
    <property type="match status" value="1"/>
</dbReference>
<feature type="compositionally biased region" description="Gly residues" evidence="3">
    <location>
        <begin position="158"/>
        <end position="169"/>
    </location>
</feature>
<dbReference type="InterPro" id="IPR001034">
    <property type="entry name" value="DeoR_HTH"/>
</dbReference>
<dbReference type="InterPro" id="IPR013196">
    <property type="entry name" value="HTH_11"/>
</dbReference>
<dbReference type="InterPro" id="IPR057727">
    <property type="entry name" value="WCX_dom"/>
</dbReference>
<feature type="compositionally biased region" description="Basic and acidic residues" evidence="3">
    <location>
        <begin position="171"/>
        <end position="185"/>
    </location>
</feature>
<dbReference type="SUPFAM" id="SSF46785">
    <property type="entry name" value="Winged helix' DNA-binding domain"/>
    <property type="match status" value="1"/>
</dbReference>
<dbReference type="PROSITE" id="PS52050">
    <property type="entry name" value="WYL"/>
    <property type="match status" value="1"/>
</dbReference>
<comment type="caution">
    <text evidence="5">The sequence shown here is derived from an EMBL/GenBank/DDBJ whole genome shotgun (WGS) entry which is preliminary data.</text>
</comment>
<dbReference type="InterPro" id="IPR026881">
    <property type="entry name" value="WYL_dom"/>
</dbReference>
<name>A0ABN2EZS5_9ACTN</name>
<dbReference type="Proteomes" id="UP001500064">
    <property type="component" value="Unassembled WGS sequence"/>
</dbReference>
<dbReference type="Pfam" id="PF13280">
    <property type="entry name" value="WYL"/>
    <property type="match status" value="1"/>
</dbReference>
<dbReference type="PANTHER" id="PTHR34580">
    <property type="match status" value="1"/>
</dbReference>
<gene>
    <name evidence="5" type="ORF">GCM10009733_016050</name>
</gene>
<keyword evidence="6" id="KW-1185">Reference proteome</keyword>
<dbReference type="InterPro" id="IPR036390">
    <property type="entry name" value="WH_DNA-bd_sf"/>
</dbReference>
<feature type="domain" description="HTH deoR-type" evidence="4">
    <location>
        <begin position="2"/>
        <end position="67"/>
    </location>
</feature>
<sequence length="362" mass="38787">MRADRLVAALLLMQARGRVTAAELAEELEVSVATARRDLEALSTAGIPVYPQAGRGGGWSLLGGARTDLSGLTAHEAQALFLLAGPAAPAAPEVRSALRKLLRALPQTFRADAEAAAGAVVVDPTRWGEPEKERPAVVRVLQDAVVRRRKVRLAYEGRSGGGPRAGSGGASERRSGGGGASERRSGSGAGSESGGGAASQRRERSERLVEPWGLVAKDDVWYLLAGTERGRRTFRVDRIAGAEVTELEFERPDDFALAREWEEVVAEMERRRSTVSATVLISARFLPVLRHHFGRHSEVAGDEPDGRVRVRVAAPMPLTIAEQLAGWGARVEVVEPEEVRAELARIGAELVERNRPRDGSGG</sequence>
<evidence type="ECO:0000259" key="4">
    <source>
        <dbReference type="PROSITE" id="PS51000"/>
    </source>
</evidence>
<keyword evidence="2" id="KW-0804">Transcription</keyword>
<keyword evidence="1" id="KW-0805">Transcription regulation</keyword>
<reference evidence="5 6" key="1">
    <citation type="journal article" date="2019" name="Int. J. Syst. Evol. Microbiol.">
        <title>The Global Catalogue of Microorganisms (GCM) 10K type strain sequencing project: providing services to taxonomists for standard genome sequencing and annotation.</title>
        <authorList>
            <consortium name="The Broad Institute Genomics Platform"/>
            <consortium name="The Broad Institute Genome Sequencing Center for Infectious Disease"/>
            <person name="Wu L."/>
            <person name="Ma J."/>
        </authorList>
    </citation>
    <scope>NUCLEOTIDE SEQUENCE [LARGE SCALE GENOMIC DNA]</scope>
    <source>
        <strain evidence="5 6">JCM 13929</strain>
    </source>
</reference>
<accession>A0ABN2EZS5</accession>
<evidence type="ECO:0000256" key="1">
    <source>
        <dbReference type="ARBA" id="ARBA00023015"/>
    </source>
</evidence>
<dbReference type="Pfam" id="PF25583">
    <property type="entry name" value="WCX"/>
    <property type="match status" value="1"/>
</dbReference>
<dbReference type="EMBL" id="BAAAMU010000008">
    <property type="protein sequence ID" value="GAA1620395.1"/>
    <property type="molecule type" value="Genomic_DNA"/>
</dbReference>
<evidence type="ECO:0000313" key="5">
    <source>
        <dbReference type="EMBL" id="GAA1620395.1"/>
    </source>
</evidence>
<protein>
    <submittedName>
        <fullName evidence="5">WYL domain-containing protein</fullName>
    </submittedName>
</protein>